<dbReference type="RefSeq" id="WP_290280134.1">
    <property type="nucleotide sequence ID" value="NZ_JAUFQI010000001.1"/>
</dbReference>
<keyword evidence="8 9" id="KW-0472">Membrane</keyword>
<dbReference type="PANTHER" id="PTHR33162">
    <property type="entry name" value="SEC-INDEPENDENT PROTEIN TRANSLOCASE PROTEIN TATA, CHLOROPLASTIC"/>
    <property type="match status" value="1"/>
</dbReference>
<evidence type="ECO:0000313" key="13">
    <source>
        <dbReference type="Proteomes" id="UP001595710"/>
    </source>
</evidence>
<evidence type="ECO:0000256" key="9">
    <source>
        <dbReference type="HAMAP-Rule" id="MF_00237"/>
    </source>
</evidence>
<dbReference type="InterPro" id="IPR018448">
    <property type="entry name" value="TatB"/>
</dbReference>
<keyword evidence="2 9" id="KW-0813">Transport</keyword>
<feature type="region of interest" description="Disordered" evidence="10">
    <location>
        <begin position="70"/>
        <end position="108"/>
    </location>
</feature>
<protein>
    <recommendedName>
        <fullName evidence="9">Sec-independent protein translocase protein TatB</fullName>
    </recommendedName>
</protein>
<evidence type="ECO:0000256" key="7">
    <source>
        <dbReference type="ARBA" id="ARBA00023010"/>
    </source>
</evidence>
<dbReference type="Proteomes" id="UP001595710">
    <property type="component" value="Unassembled WGS sequence"/>
</dbReference>
<keyword evidence="6 9" id="KW-1133">Transmembrane helix</keyword>
<dbReference type="EMBL" id="JBHRYN010000069">
    <property type="protein sequence ID" value="MFC3703013.1"/>
    <property type="molecule type" value="Genomic_DNA"/>
</dbReference>
<reference evidence="13" key="1">
    <citation type="journal article" date="2019" name="Int. J. Syst. Evol. Microbiol.">
        <title>The Global Catalogue of Microorganisms (GCM) 10K type strain sequencing project: providing services to taxonomists for standard genome sequencing and annotation.</title>
        <authorList>
            <consortium name="The Broad Institute Genomics Platform"/>
            <consortium name="The Broad Institute Genome Sequencing Center for Infectious Disease"/>
            <person name="Wu L."/>
            <person name="Ma J."/>
        </authorList>
    </citation>
    <scope>NUCLEOTIDE SEQUENCE [LARGE SCALE GENOMIC DNA]</scope>
    <source>
        <strain evidence="13">CECT 8288</strain>
    </source>
</reference>
<evidence type="ECO:0000256" key="2">
    <source>
        <dbReference type="ARBA" id="ARBA00022448"/>
    </source>
</evidence>
<accession>A0ABV7WUN8</accession>
<comment type="caution">
    <text evidence="12">The sequence shown here is derived from an EMBL/GenBank/DDBJ whole genome shotgun (WGS) entry which is preliminary data.</text>
</comment>
<keyword evidence="4 9" id="KW-0812">Transmembrane</keyword>
<feature type="transmembrane region" description="Helical" evidence="11">
    <location>
        <begin position="6"/>
        <end position="22"/>
    </location>
</feature>
<comment type="function">
    <text evidence="9">Part of the twin-arginine translocation (Tat) system that transports large folded proteins containing a characteristic twin-arginine motif in their signal peptide across membranes. Together with TatC, TatB is part of a receptor directly interacting with Tat signal peptides. TatB may form an oligomeric binding site that transiently accommodates folded Tat precursor proteins before their translocation.</text>
</comment>
<evidence type="ECO:0000256" key="1">
    <source>
        <dbReference type="ARBA" id="ARBA00004167"/>
    </source>
</evidence>
<organism evidence="12 13">
    <name type="scientific">Reinekea marina</name>
    <dbReference type="NCBI Taxonomy" id="1310421"/>
    <lineage>
        <taxon>Bacteria</taxon>
        <taxon>Pseudomonadati</taxon>
        <taxon>Pseudomonadota</taxon>
        <taxon>Gammaproteobacteria</taxon>
        <taxon>Oceanospirillales</taxon>
        <taxon>Saccharospirillaceae</taxon>
        <taxon>Reinekea</taxon>
    </lineage>
</organism>
<evidence type="ECO:0000256" key="5">
    <source>
        <dbReference type="ARBA" id="ARBA00022927"/>
    </source>
</evidence>
<keyword evidence="3 9" id="KW-1003">Cell membrane</keyword>
<keyword evidence="13" id="KW-1185">Reference proteome</keyword>
<dbReference type="Pfam" id="PF02416">
    <property type="entry name" value="TatA_B_E"/>
    <property type="match status" value="1"/>
</dbReference>
<proteinExistence type="inferred from homology"/>
<feature type="compositionally biased region" description="Basic and acidic residues" evidence="10">
    <location>
        <begin position="98"/>
        <end position="108"/>
    </location>
</feature>
<dbReference type="InterPro" id="IPR003369">
    <property type="entry name" value="TatA/B/E"/>
</dbReference>
<evidence type="ECO:0000256" key="11">
    <source>
        <dbReference type="SAM" id="Phobius"/>
    </source>
</evidence>
<comment type="subcellular location">
    <subcellularLocation>
        <location evidence="9">Cell membrane</location>
        <topology evidence="9">Single-pass membrane protein</topology>
    </subcellularLocation>
    <subcellularLocation>
        <location evidence="1">Membrane</location>
        <topology evidence="1">Single-pass membrane protein</topology>
    </subcellularLocation>
</comment>
<feature type="compositionally biased region" description="Basic and acidic residues" evidence="10">
    <location>
        <begin position="70"/>
        <end position="79"/>
    </location>
</feature>
<dbReference type="PRINTS" id="PR01506">
    <property type="entry name" value="TATBPROTEIN"/>
</dbReference>
<evidence type="ECO:0000256" key="10">
    <source>
        <dbReference type="SAM" id="MobiDB-lite"/>
    </source>
</evidence>
<keyword evidence="5 9" id="KW-0653">Protein transport</keyword>
<gene>
    <name evidence="9 12" type="primary">tatB</name>
    <name evidence="12" type="ORF">ACFOND_15385</name>
</gene>
<evidence type="ECO:0000256" key="8">
    <source>
        <dbReference type="ARBA" id="ARBA00023136"/>
    </source>
</evidence>
<comment type="subunit">
    <text evidence="9">The Tat system comprises two distinct complexes: a TatABC complex, containing multiple copies of TatA, TatB and TatC subunits, and a separate TatA complex, containing only TatA subunits. Substrates initially bind to the TatABC complex, which probably triggers association of the separate TatA complex to form the active translocon.</text>
</comment>
<dbReference type="HAMAP" id="MF_00237">
    <property type="entry name" value="TatB"/>
    <property type="match status" value="1"/>
</dbReference>
<name>A0ABV7WUN8_9GAMM</name>
<evidence type="ECO:0000256" key="3">
    <source>
        <dbReference type="ARBA" id="ARBA00022475"/>
    </source>
</evidence>
<comment type="similarity">
    <text evidence="9">Belongs to the TatB family.</text>
</comment>
<dbReference type="NCBIfam" id="TIGR01410">
    <property type="entry name" value="tatB"/>
    <property type="match status" value="1"/>
</dbReference>
<sequence length="108" mass="11832">MFDIGFTELLVLVIIALVVVGPEKLPTVMRTVGKAAGQARRFVTGIQNQIEQEVKLDELNKKIMAQDLEKKILSPHETEDAQTPTSPPEADASLSSVEKTEENDNAKS</sequence>
<evidence type="ECO:0000313" key="12">
    <source>
        <dbReference type="EMBL" id="MFC3703013.1"/>
    </source>
</evidence>
<keyword evidence="7 9" id="KW-0811">Translocation</keyword>
<evidence type="ECO:0000256" key="6">
    <source>
        <dbReference type="ARBA" id="ARBA00022989"/>
    </source>
</evidence>
<evidence type="ECO:0000256" key="4">
    <source>
        <dbReference type="ARBA" id="ARBA00022692"/>
    </source>
</evidence>
<dbReference type="PANTHER" id="PTHR33162:SF1">
    <property type="entry name" value="SEC-INDEPENDENT PROTEIN TRANSLOCASE PROTEIN TATA, CHLOROPLASTIC"/>
    <property type="match status" value="1"/>
</dbReference>
<dbReference type="Gene3D" id="1.20.5.3310">
    <property type="match status" value="1"/>
</dbReference>